<dbReference type="EMBL" id="JAUHHV010000011">
    <property type="protein sequence ID" value="KAK1406938.1"/>
    <property type="molecule type" value="Genomic_DNA"/>
</dbReference>
<keyword evidence="2" id="KW-1185">Reference proteome</keyword>
<comment type="caution">
    <text evidence="1">The sequence shown here is derived from an EMBL/GenBank/DDBJ whole genome shotgun (WGS) entry which is preliminary data.</text>
</comment>
<dbReference type="Proteomes" id="UP001229421">
    <property type="component" value="Unassembled WGS sequence"/>
</dbReference>
<organism evidence="1 2">
    <name type="scientific">Tagetes erecta</name>
    <name type="common">African marigold</name>
    <dbReference type="NCBI Taxonomy" id="13708"/>
    <lineage>
        <taxon>Eukaryota</taxon>
        <taxon>Viridiplantae</taxon>
        <taxon>Streptophyta</taxon>
        <taxon>Embryophyta</taxon>
        <taxon>Tracheophyta</taxon>
        <taxon>Spermatophyta</taxon>
        <taxon>Magnoliopsida</taxon>
        <taxon>eudicotyledons</taxon>
        <taxon>Gunneridae</taxon>
        <taxon>Pentapetalae</taxon>
        <taxon>asterids</taxon>
        <taxon>campanulids</taxon>
        <taxon>Asterales</taxon>
        <taxon>Asteraceae</taxon>
        <taxon>Asteroideae</taxon>
        <taxon>Heliantheae alliance</taxon>
        <taxon>Tageteae</taxon>
        <taxon>Tagetes</taxon>
    </lineage>
</organism>
<protein>
    <submittedName>
        <fullName evidence="1">Uncharacterized protein</fullName>
    </submittedName>
</protein>
<reference evidence="1" key="1">
    <citation type="journal article" date="2023" name="bioRxiv">
        <title>Improved chromosome-level genome assembly for marigold (Tagetes erecta).</title>
        <authorList>
            <person name="Jiang F."/>
            <person name="Yuan L."/>
            <person name="Wang S."/>
            <person name="Wang H."/>
            <person name="Xu D."/>
            <person name="Wang A."/>
            <person name="Fan W."/>
        </authorList>
    </citation>
    <scope>NUCLEOTIDE SEQUENCE</scope>
    <source>
        <strain evidence="1">WSJ</strain>
        <tissue evidence="1">Leaf</tissue>
    </source>
</reference>
<gene>
    <name evidence="1" type="ORF">QVD17_38547</name>
</gene>
<evidence type="ECO:0000313" key="2">
    <source>
        <dbReference type="Proteomes" id="UP001229421"/>
    </source>
</evidence>
<accession>A0AAD8NGC2</accession>
<dbReference type="AlphaFoldDB" id="A0AAD8NGC2"/>
<evidence type="ECO:0000313" key="1">
    <source>
        <dbReference type="EMBL" id="KAK1406938.1"/>
    </source>
</evidence>
<name>A0AAD8NGC2_TARER</name>
<sequence length="75" mass="8830">MYLHQCRERQRKKNGVRITIRVEPQQGPISPNFSSFFILQFWIRVCGDDLGSRKITTLIFTPFKNWICYSSSSSD</sequence>
<proteinExistence type="predicted"/>